<dbReference type="CDD" id="cd02440">
    <property type="entry name" value="AdoMet_MTases"/>
    <property type="match status" value="1"/>
</dbReference>
<dbReference type="EMBL" id="BAAANT010000004">
    <property type="protein sequence ID" value="GAA2134395.1"/>
    <property type="molecule type" value="Genomic_DNA"/>
</dbReference>
<feature type="domain" description="Polyketide synthase-like methyltransferase" evidence="7">
    <location>
        <begin position="159"/>
        <end position="418"/>
    </location>
</feature>
<keyword evidence="4" id="KW-0949">S-adenosyl-L-methionine</keyword>
<dbReference type="InterPro" id="IPR020803">
    <property type="entry name" value="MeTfrase_dom"/>
</dbReference>
<keyword evidence="5" id="KW-0443">Lipid metabolism</keyword>
<protein>
    <submittedName>
        <fullName evidence="8">Cyclopropane-fatty-acyl-phospholipid synthase family protein</fullName>
    </submittedName>
</protein>
<dbReference type="SUPFAM" id="SSF53335">
    <property type="entry name" value="S-adenosyl-L-methionine-dependent methyltransferases"/>
    <property type="match status" value="1"/>
</dbReference>
<evidence type="ECO:0000256" key="4">
    <source>
        <dbReference type="ARBA" id="ARBA00022691"/>
    </source>
</evidence>
<gene>
    <name evidence="8" type="ORF">GCM10009760_11710</name>
</gene>
<dbReference type="InterPro" id="IPR003333">
    <property type="entry name" value="CMAS"/>
</dbReference>
<evidence type="ECO:0000256" key="3">
    <source>
        <dbReference type="ARBA" id="ARBA00022679"/>
    </source>
</evidence>
<keyword evidence="3" id="KW-0808">Transferase</keyword>
<evidence type="ECO:0000256" key="5">
    <source>
        <dbReference type="ARBA" id="ARBA00023098"/>
    </source>
</evidence>
<evidence type="ECO:0000313" key="8">
    <source>
        <dbReference type="EMBL" id="GAA2134395.1"/>
    </source>
</evidence>
<dbReference type="InterPro" id="IPR050723">
    <property type="entry name" value="CFA/CMAS"/>
</dbReference>
<proteinExistence type="inferred from homology"/>
<comment type="similarity">
    <text evidence="1">Belongs to the CFA/CMAS family.</text>
</comment>
<dbReference type="PANTHER" id="PTHR43667">
    <property type="entry name" value="CYCLOPROPANE-FATTY-ACYL-PHOSPHOLIPID SYNTHASE"/>
    <property type="match status" value="1"/>
</dbReference>
<dbReference type="RefSeq" id="WP_344461423.1">
    <property type="nucleotide sequence ID" value="NZ_BAAANT010000004.1"/>
</dbReference>
<sequence>MARIATQLVGALEELLETRLPLRVQAWDGSAAGPPDAPLVVLRNRRALRRLLWQPGELGLVRAYVSGDLDLAPDADLYDVLTAVARFSESPAFKDLQLGLRDAVGPRGRRLAAAALRAGVFGPQPVPPPEEARPAQGRLHSRGRDRAAISHHYDVGNDFYRLVLGSSMVYSCAYWEPGAKSLEDAQQAKLDLICRKLGLRPGMRLLDVGCGWGSLAVHAARHYGVDVVGVSISAEQVALARERVAEAGLEGRVEIRLQDYREIQDGPFDAVSSVGMAEHVGTSQYLTYAAGLYQLLAPGGRLLNHQIARRPSRPGEPYVTSPFIERYVFPDGELSPVGTTVSLLEQAGFEVRDVESLREHYGLTLREWVSNLEANWAEAARAVGRGRARVWRLYMAACALAFEENRIGVNQVLAVRTATGGDSGLPPTREQWLGGDRATELRSPAAAAAATPAVAPAVGPGSGSGPAAGVAADTDLGDRPPVR</sequence>
<dbReference type="PANTHER" id="PTHR43667:SF1">
    <property type="entry name" value="CYCLOPROPANE-FATTY-ACYL-PHOSPHOLIPID SYNTHASE"/>
    <property type="match status" value="1"/>
</dbReference>
<evidence type="ECO:0000259" key="7">
    <source>
        <dbReference type="SMART" id="SM00828"/>
    </source>
</evidence>
<feature type="compositionally biased region" description="Low complexity" evidence="6">
    <location>
        <begin position="443"/>
        <end position="459"/>
    </location>
</feature>
<reference evidence="9" key="1">
    <citation type="journal article" date="2019" name="Int. J. Syst. Evol. Microbiol.">
        <title>The Global Catalogue of Microorganisms (GCM) 10K type strain sequencing project: providing services to taxonomists for standard genome sequencing and annotation.</title>
        <authorList>
            <consortium name="The Broad Institute Genomics Platform"/>
            <consortium name="The Broad Institute Genome Sequencing Center for Infectious Disease"/>
            <person name="Wu L."/>
            <person name="Ma J."/>
        </authorList>
    </citation>
    <scope>NUCLEOTIDE SEQUENCE [LARGE SCALE GENOMIC DNA]</scope>
    <source>
        <strain evidence="9">JCM 14560</strain>
    </source>
</reference>
<dbReference type="PIRSF" id="PIRSF003085">
    <property type="entry name" value="CMAS"/>
    <property type="match status" value="1"/>
</dbReference>
<dbReference type="InterPro" id="IPR029063">
    <property type="entry name" value="SAM-dependent_MTases_sf"/>
</dbReference>
<evidence type="ECO:0000313" key="9">
    <source>
        <dbReference type="Proteomes" id="UP001422759"/>
    </source>
</evidence>
<evidence type="ECO:0000256" key="1">
    <source>
        <dbReference type="ARBA" id="ARBA00010815"/>
    </source>
</evidence>
<evidence type="ECO:0000256" key="2">
    <source>
        <dbReference type="ARBA" id="ARBA00022603"/>
    </source>
</evidence>
<feature type="region of interest" description="Disordered" evidence="6">
    <location>
        <begin position="443"/>
        <end position="483"/>
    </location>
</feature>
<dbReference type="Pfam" id="PF02353">
    <property type="entry name" value="CMAS"/>
    <property type="match status" value="1"/>
</dbReference>
<keyword evidence="2" id="KW-0489">Methyltransferase</keyword>
<evidence type="ECO:0000256" key="6">
    <source>
        <dbReference type="SAM" id="MobiDB-lite"/>
    </source>
</evidence>
<keyword evidence="9" id="KW-1185">Reference proteome</keyword>
<organism evidence="8 9">
    <name type="scientific">Kitasatospora kazusensis</name>
    <dbReference type="NCBI Taxonomy" id="407974"/>
    <lineage>
        <taxon>Bacteria</taxon>
        <taxon>Bacillati</taxon>
        <taxon>Actinomycetota</taxon>
        <taxon>Actinomycetes</taxon>
        <taxon>Kitasatosporales</taxon>
        <taxon>Streptomycetaceae</taxon>
        <taxon>Kitasatospora</taxon>
    </lineage>
</organism>
<dbReference type="SMART" id="SM00828">
    <property type="entry name" value="PKS_MT"/>
    <property type="match status" value="1"/>
</dbReference>
<dbReference type="Gene3D" id="3.40.50.150">
    <property type="entry name" value="Vaccinia Virus protein VP39"/>
    <property type="match status" value="1"/>
</dbReference>
<comment type="caution">
    <text evidence="8">The sequence shown here is derived from an EMBL/GenBank/DDBJ whole genome shotgun (WGS) entry which is preliminary data.</text>
</comment>
<accession>A0ABP5KLQ7</accession>
<name>A0ABP5KLQ7_9ACTN</name>
<dbReference type="Proteomes" id="UP001422759">
    <property type="component" value="Unassembled WGS sequence"/>
</dbReference>